<dbReference type="SUPFAM" id="SSF89796">
    <property type="entry name" value="CoA-transferase family III (CaiB/BaiF)"/>
    <property type="match status" value="1"/>
</dbReference>
<dbReference type="InterPro" id="IPR003673">
    <property type="entry name" value="CoA-Trfase_fam_III"/>
</dbReference>
<dbReference type="Gene3D" id="3.30.1540.10">
    <property type="entry name" value="formyl-coa transferase, domain 3"/>
    <property type="match status" value="1"/>
</dbReference>
<reference evidence="1" key="1">
    <citation type="submission" date="2019-08" db="EMBL/GenBank/DDBJ databases">
        <authorList>
            <person name="Kucharzyk K."/>
            <person name="Murdoch R.W."/>
            <person name="Higgins S."/>
            <person name="Loffler F."/>
        </authorList>
    </citation>
    <scope>NUCLEOTIDE SEQUENCE</scope>
</reference>
<dbReference type="InterPro" id="IPR050509">
    <property type="entry name" value="CoA-transferase_III"/>
</dbReference>
<dbReference type="EMBL" id="VSSQ01000136">
    <property type="protein sequence ID" value="MPL80359.1"/>
    <property type="molecule type" value="Genomic_DNA"/>
</dbReference>
<dbReference type="EC" id="2.8.3.19" evidence="1"/>
<accession>A0A644UN69</accession>
<dbReference type="PANTHER" id="PTHR48228:SF5">
    <property type="entry name" value="ALPHA-METHYLACYL-COA RACEMASE"/>
    <property type="match status" value="1"/>
</dbReference>
<sequence>MLSGIKIIDFTRYFPGPVATLRLAERGAEVIKIEDRAGDPARTMFDTINGEEGCVFRSQSRGKKSVVLDLKQKEDYQKVAELIADADVVIESFRPGVAKRLGIDYETMLRINPSLVYLSLSGFGQNTSISSLGGHDLNYMAYSGVLAQLTDEEGRPIKPKLALADLLGGVVSSEEILAGLVQRERTGKGVYLDVSITESMMALLGIHVSHYSVTGEEHGINDHGIAYSIYETKDGRYMTLGALEEKFWKNFCQGVDRMELLPWQGTAPEAGNPYYQEMVKVFKSKTFKEWAEFSRQVDCCLAPVLAVSELKEQQFVKERNFIEHKWGMDYVATHYRQGKSFLDFAAPYPKLGEHS</sequence>
<comment type="caution">
    <text evidence="1">The sequence shown here is derived from an EMBL/GenBank/DDBJ whole genome shotgun (WGS) entry which is preliminary data.</text>
</comment>
<protein>
    <submittedName>
        <fullName evidence="1">Acetyl-CoA:oxalate CoA-transferase</fullName>
        <ecNumber evidence="1">2.8.3.19</ecNumber>
    </submittedName>
</protein>
<proteinExistence type="predicted"/>
<dbReference type="InterPro" id="IPR044855">
    <property type="entry name" value="CoA-Trfase_III_dom3_sf"/>
</dbReference>
<dbReference type="GO" id="GO:0016740">
    <property type="term" value="F:transferase activity"/>
    <property type="evidence" value="ECO:0007669"/>
    <property type="project" value="UniProtKB-KW"/>
</dbReference>
<gene>
    <name evidence="1" type="primary">uctC_2</name>
    <name evidence="1" type="ORF">SDC9_26258</name>
</gene>
<dbReference type="AlphaFoldDB" id="A0A644UN69"/>
<keyword evidence="1" id="KW-0808">Transferase</keyword>
<dbReference type="InterPro" id="IPR023606">
    <property type="entry name" value="CoA-Trfase_III_dom_1_sf"/>
</dbReference>
<name>A0A644UN69_9ZZZZ</name>
<evidence type="ECO:0000313" key="1">
    <source>
        <dbReference type="EMBL" id="MPL80359.1"/>
    </source>
</evidence>
<dbReference type="Gene3D" id="3.40.50.10540">
    <property type="entry name" value="Crotonobetainyl-coa:carnitine coa-transferase, domain 1"/>
    <property type="match status" value="1"/>
</dbReference>
<organism evidence="1">
    <name type="scientific">bioreactor metagenome</name>
    <dbReference type="NCBI Taxonomy" id="1076179"/>
    <lineage>
        <taxon>unclassified sequences</taxon>
        <taxon>metagenomes</taxon>
        <taxon>ecological metagenomes</taxon>
    </lineage>
</organism>
<dbReference type="PANTHER" id="PTHR48228">
    <property type="entry name" value="SUCCINYL-COA--D-CITRAMALATE COA-TRANSFERASE"/>
    <property type="match status" value="1"/>
</dbReference>
<dbReference type="Pfam" id="PF02515">
    <property type="entry name" value="CoA_transf_3"/>
    <property type="match status" value="1"/>
</dbReference>